<evidence type="ECO:0000256" key="5">
    <source>
        <dbReference type="ARBA" id="ARBA00022692"/>
    </source>
</evidence>
<dbReference type="EMBL" id="CP015878">
    <property type="protein sequence ID" value="ANI15444.1"/>
    <property type="molecule type" value="Genomic_DNA"/>
</dbReference>
<proteinExistence type="inferred from homology"/>
<evidence type="ECO:0000256" key="4">
    <source>
        <dbReference type="ARBA" id="ARBA00022475"/>
    </source>
</evidence>
<evidence type="ECO:0000256" key="3">
    <source>
        <dbReference type="ARBA" id="ARBA00022448"/>
    </source>
</evidence>
<dbReference type="PANTHER" id="PTHR30472">
    <property type="entry name" value="FERRIC ENTEROBACTIN TRANSPORT SYSTEM PERMEASE PROTEIN"/>
    <property type="match status" value="1"/>
</dbReference>
<gene>
    <name evidence="9" type="ORF">A9C11_16330</name>
</gene>
<dbReference type="GO" id="GO:0033214">
    <property type="term" value="P:siderophore-iron import into cell"/>
    <property type="evidence" value="ECO:0007669"/>
    <property type="project" value="TreeGrafter"/>
</dbReference>
<evidence type="ECO:0000313" key="10">
    <source>
        <dbReference type="Proteomes" id="UP000077748"/>
    </source>
</evidence>
<evidence type="ECO:0000256" key="7">
    <source>
        <dbReference type="ARBA" id="ARBA00023136"/>
    </source>
</evidence>
<evidence type="ECO:0000256" key="2">
    <source>
        <dbReference type="ARBA" id="ARBA00007935"/>
    </source>
</evidence>
<evidence type="ECO:0000313" key="9">
    <source>
        <dbReference type="EMBL" id="ANI15444.1"/>
    </source>
</evidence>
<dbReference type="InterPro" id="IPR000522">
    <property type="entry name" value="ABC_transptr_permease_BtuC"/>
</dbReference>
<feature type="transmembrane region" description="Helical" evidence="8">
    <location>
        <begin position="136"/>
        <end position="155"/>
    </location>
</feature>
<evidence type="ECO:0000256" key="6">
    <source>
        <dbReference type="ARBA" id="ARBA00022989"/>
    </source>
</evidence>
<feature type="transmembrane region" description="Helical" evidence="8">
    <location>
        <begin position="103"/>
        <end position="124"/>
    </location>
</feature>
<dbReference type="GO" id="GO:0022857">
    <property type="term" value="F:transmembrane transporter activity"/>
    <property type="evidence" value="ECO:0007669"/>
    <property type="project" value="InterPro"/>
</dbReference>
<evidence type="ECO:0000256" key="8">
    <source>
        <dbReference type="SAM" id="Phobius"/>
    </source>
</evidence>
<feature type="transmembrane region" description="Helical" evidence="8">
    <location>
        <begin position="262"/>
        <end position="286"/>
    </location>
</feature>
<keyword evidence="3" id="KW-0813">Transport</keyword>
<name>A0A1A9KD81_9PSED</name>
<reference evidence="9 10" key="1">
    <citation type="submission" date="2016-05" db="EMBL/GenBank/DDBJ databases">
        <title>Genome Sequence of Pseudomonas citronellolis Strain SJTE-3, an Estrogens and Persistent Organic Pollutants degradation strain.</title>
        <authorList>
            <person name="Liang R."/>
        </authorList>
    </citation>
    <scope>NUCLEOTIDE SEQUENCE [LARGE SCALE GENOMIC DNA]</scope>
    <source>
        <strain evidence="9 10">SJTE-3</strain>
    </source>
</reference>
<dbReference type="CDD" id="cd06550">
    <property type="entry name" value="TM_ABC_iron-siderophores_like"/>
    <property type="match status" value="1"/>
</dbReference>
<keyword evidence="4" id="KW-1003">Cell membrane</keyword>
<dbReference type="RefSeq" id="WP_058489579.1">
    <property type="nucleotide sequence ID" value="NZ_CP015878.1"/>
</dbReference>
<feature type="transmembrane region" description="Helical" evidence="8">
    <location>
        <begin position="324"/>
        <end position="345"/>
    </location>
</feature>
<comment type="subcellular location">
    <subcellularLocation>
        <location evidence="1">Cell membrane</location>
        <topology evidence="1">Multi-pass membrane protein</topology>
    </subcellularLocation>
</comment>
<dbReference type="FunFam" id="1.10.3470.10:FF:000001">
    <property type="entry name" value="Vitamin B12 ABC transporter permease BtuC"/>
    <property type="match status" value="1"/>
</dbReference>
<dbReference type="GO" id="GO:0005886">
    <property type="term" value="C:plasma membrane"/>
    <property type="evidence" value="ECO:0007669"/>
    <property type="project" value="UniProtKB-SubCell"/>
</dbReference>
<feature type="transmembrane region" description="Helical" evidence="8">
    <location>
        <begin position="167"/>
        <end position="189"/>
    </location>
</feature>
<organism evidence="9 10">
    <name type="scientific">Pseudomonas citronellolis</name>
    <dbReference type="NCBI Taxonomy" id="53408"/>
    <lineage>
        <taxon>Bacteria</taxon>
        <taxon>Pseudomonadati</taxon>
        <taxon>Pseudomonadota</taxon>
        <taxon>Gammaproteobacteria</taxon>
        <taxon>Pseudomonadales</taxon>
        <taxon>Pseudomonadaceae</taxon>
        <taxon>Pseudomonas</taxon>
    </lineage>
</organism>
<dbReference type="PANTHER" id="PTHR30472:SF25">
    <property type="entry name" value="ABC TRANSPORTER PERMEASE PROTEIN MJ0876-RELATED"/>
    <property type="match status" value="1"/>
</dbReference>
<comment type="similarity">
    <text evidence="2">Belongs to the binding-protein-dependent transport system permease family. FecCD subfamily.</text>
</comment>
<feature type="transmembrane region" description="Helical" evidence="8">
    <location>
        <begin position="209"/>
        <end position="228"/>
    </location>
</feature>
<dbReference type="Pfam" id="PF01032">
    <property type="entry name" value="FecCD"/>
    <property type="match status" value="1"/>
</dbReference>
<dbReference type="Proteomes" id="UP000077748">
    <property type="component" value="Chromosome"/>
</dbReference>
<keyword evidence="7 8" id="KW-0472">Membrane</keyword>
<dbReference type="SUPFAM" id="SSF81345">
    <property type="entry name" value="ABC transporter involved in vitamin B12 uptake, BtuC"/>
    <property type="match status" value="1"/>
</dbReference>
<dbReference type="Gene3D" id="1.10.3470.10">
    <property type="entry name" value="ABC transporter involved in vitamin B12 uptake, BtuC"/>
    <property type="match status" value="1"/>
</dbReference>
<dbReference type="InterPro" id="IPR037294">
    <property type="entry name" value="ABC_BtuC-like"/>
</dbReference>
<sequence length="352" mass="36988">MSLPLAHEGAAAGYRRRFARRRLALLLLGLALLASLALDIASGPSALPLSRLLQILWAPESVPRVETVIVWSVRLPYALMAVLVGAGLALAGAEMQTVLDNPLASPFTLGVSAAASFGAALAIVLQMGIPGVPAQYLISANAFVFALASVALLYALARWRGFGVESLVLFGIALVFAFNALVALLQFVASQDSLQQLVFWTLGSLARASWEKLAAMALALLLCLPFALRQSWALTALSLGEERARSFGVDVGRLRLFSLLRISLLAALAVSFVGTIGFIGLVAPHIARLLVGEDHRLFIPASALAGALILSLSSVASKTLVPGVLVPVGIVTALVGIPFFMAIVLRQRGGLR</sequence>
<feature type="transmembrane region" description="Helical" evidence="8">
    <location>
        <begin position="70"/>
        <end position="91"/>
    </location>
</feature>
<feature type="transmembrane region" description="Helical" evidence="8">
    <location>
        <begin position="298"/>
        <end position="317"/>
    </location>
</feature>
<accession>A0A1A9KD81</accession>
<protein>
    <submittedName>
        <fullName evidence="9">Iron ABC transporter permease</fullName>
    </submittedName>
</protein>
<keyword evidence="6 8" id="KW-1133">Transmembrane helix</keyword>
<dbReference type="AlphaFoldDB" id="A0A1A9KD81"/>
<evidence type="ECO:0000256" key="1">
    <source>
        <dbReference type="ARBA" id="ARBA00004651"/>
    </source>
</evidence>
<keyword evidence="5 8" id="KW-0812">Transmembrane</keyword>